<evidence type="ECO:0000313" key="3">
    <source>
        <dbReference type="Proteomes" id="UP001597468"/>
    </source>
</evidence>
<keyword evidence="3" id="KW-1185">Reference proteome</keyword>
<name>A0ABW5J0R2_9FLAO</name>
<comment type="caution">
    <text evidence="2">The sequence shown here is derived from an EMBL/GenBank/DDBJ whole genome shotgun (WGS) entry which is preliminary data.</text>
</comment>
<gene>
    <name evidence="2" type="ORF">ACFSTG_14975</name>
</gene>
<protein>
    <submittedName>
        <fullName evidence="2">Uncharacterized protein</fullName>
    </submittedName>
</protein>
<proteinExistence type="predicted"/>
<dbReference type="EMBL" id="JBHULT010000013">
    <property type="protein sequence ID" value="MFD2519210.1"/>
    <property type="molecule type" value="Genomic_DNA"/>
</dbReference>
<evidence type="ECO:0000313" key="2">
    <source>
        <dbReference type="EMBL" id="MFD2519210.1"/>
    </source>
</evidence>
<evidence type="ECO:0000256" key="1">
    <source>
        <dbReference type="SAM" id="Phobius"/>
    </source>
</evidence>
<dbReference type="RefSeq" id="WP_380755060.1">
    <property type="nucleotide sequence ID" value="NZ_JBHULT010000013.1"/>
</dbReference>
<keyword evidence="1" id="KW-0812">Transmembrane</keyword>
<dbReference type="Proteomes" id="UP001597468">
    <property type="component" value="Unassembled WGS sequence"/>
</dbReference>
<organism evidence="2 3">
    <name type="scientific">Salinimicrobium flavum</name>
    <dbReference type="NCBI Taxonomy" id="1737065"/>
    <lineage>
        <taxon>Bacteria</taxon>
        <taxon>Pseudomonadati</taxon>
        <taxon>Bacteroidota</taxon>
        <taxon>Flavobacteriia</taxon>
        <taxon>Flavobacteriales</taxon>
        <taxon>Flavobacteriaceae</taxon>
        <taxon>Salinimicrobium</taxon>
    </lineage>
</organism>
<feature type="transmembrane region" description="Helical" evidence="1">
    <location>
        <begin position="58"/>
        <end position="80"/>
    </location>
</feature>
<reference evidence="3" key="1">
    <citation type="journal article" date="2019" name="Int. J. Syst. Evol. Microbiol.">
        <title>The Global Catalogue of Microorganisms (GCM) 10K type strain sequencing project: providing services to taxonomists for standard genome sequencing and annotation.</title>
        <authorList>
            <consortium name="The Broad Institute Genomics Platform"/>
            <consortium name="The Broad Institute Genome Sequencing Center for Infectious Disease"/>
            <person name="Wu L."/>
            <person name="Ma J."/>
        </authorList>
    </citation>
    <scope>NUCLEOTIDE SEQUENCE [LARGE SCALE GENOMIC DNA]</scope>
    <source>
        <strain evidence="3">KCTC 42585</strain>
    </source>
</reference>
<feature type="transmembrane region" description="Helical" evidence="1">
    <location>
        <begin position="24"/>
        <end position="46"/>
    </location>
</feature>
<feature type="transmembrane region" description="Helical" evidence="1">
    <location>
        <begin position="86"/>
        <end position="103"/>
    </location>
</feature>
<feature type="transmembrane region" description="Helical" evidence="1">
    <location>
        <begin position="123"/>
        <end position="141"/>
    </location>
</feature>
<accession>A0ABW5J0R2</accession>
<keyword evidence="1" id="KW-1133">Transmembrane helix</keyword>
<keyword evidence="1" id="KW-0472">Membrane</keyword>
<sequence>MSENNDLQEKETMEFEQEKPIPRLYSKILILAFAILFSVIFAAVLLMSNLRSLGKQKAALGVLAFAVLYLIATALVMQAFDLQPGLTLVANVIGAAILNEFFWNKYIGSDFVFEKKSWMKPTLIALAIAMLFFFLLVGVGGM</sequence>